<evidence type="ECO:0000313" key="5">
    <source>
        <dbReference type="Proteomes" id="UP000197058"/>
    </source>
</evidence>
<evidence type="ECO:0000256" key="2">
    <source>
        <dbReference type="ARBA" id="ARBA00023287"/>
    </source>
</evidence>
<name>A0AAI8DHJ8_MAMSC</name>
<reference evidence="5" key="1">
    <citation type="submission" date="2017-06" db="EMBL/GenBank/DDBJ databases">
        <title>FDA dAtabase for Regulatory Grade micrObial Sequences (FDA-ARGOS): Supporting development and validation of Infectious Disease Dx tests.</title>
        <authorList>
            <person name="Goldberg B."/>
            <person name="Campos J."/>
            <person name="Tallon L."/>
            <person name="Sadzewicz L."/>
            <person name="Sengamalay N."/>
            <person name="Ott S."/>
            <person name="Godinez A."/>
            <person name="Nagaraj S."/>
            <person name="Vavikolanu K."/>
            <person name="Nadendla S."/>
            <person name="George J."/>
            <person name="Geyer C."/>
            <person name="Sichtig H."/>
        </authorList>
    </citation>
    <scope>NUCLEOTIDE SEQUENCE [LARGE SCALE GENOMIC DNA]</scope>
    <source>
        <strain evidence="5">FDAARGOS_285</strain>
    </source>
</reference>
<gene>
    <name evidence="4" type="ORF">CEP64_05620</name>
</gene>
<evidence type="ECO:0000256" key="3">
    <source>
        <dbReference type="SAM" id="Phobius"/>
    </source>
</evidence>
<evidence type="ECO:0000313" key="4">
    <source>
        <dbReference type="EMBL" id="ASE34070.1"/>
    </source>
</evidence>
<keyword evidence="3" id="KW-0812">Transmembrane</keyword>
<dbReference type="GO" id="GO:0030420">
    <property type="term" value="P:establishment of competence for transformation"/>
    <property type="evidence" value="ECO:0007669"/>
    <property type="project" value="UniProtKB-KW"/>
</dbReference>
<dbReference type="Proteomes" id="UP000197058">
    <property type="component" value="Chromosome"/>
</dbReference>
<sequence length="144" mass="16951">MKKYVLKNNKGFTMIEMLLSLSFLLIILALIPLLIKSLYLFKDNAMDHTHFELMMFRKELSDEIKESTIKLDKVHNRIKFINETRSTEFTLLNEKIIKSINGRGNITLVNNVNAFQVDKISNETFKVFIIIRKGDKELHEEIYI</sequence>
<accession>A0AAI8DHJ8</accession>
<dbReference type="InterPro" id="IPR012902">
    <property type="entry name" value="N_methyl_site"/>
</dbReference>
<dbReference type="NCBIfam" id="TIGR02532">
    <property type="entry name" value="IV_pilin_GFxxxE"/>
    <property type="match status" value="1"/>
</dbReference>
<keyword evidence="3" id="KW-0472">Membrane</keyword>
<proteinExistence type="predicted"/>
<keyword evidence="3" id="KW-1133">Transmembrane helix</keyword>
<dbReference type="RefSeq" id="WP_048539724.1">
    <property type="nucleotide sequence ID" value="NZ_CP022046.2"/>
</dbReference>
<evidence type="ECO:0000256" key="1">
    <source>
        <dbReference type="ARBA" id="ARBA00004241"/>
    </source>
</evidence>
<dbReference type="Pfam" id="PF15980">
    <property type="entry name" value="ComGF"/>
    <property type="match status" value="1"/>
</dbReference>
<feature type="transmembrane region" description="Helical" evidence="3">
    <location>
        <begin position="12"/>
        <end position="35"/>
    </location>
</feature>
<dbReference type="InterPro" id="IPR016977">
    <property type="entry name" value="ComGF"/>
</dbReference>
<keyword evidence="2" id="KW-0178">Competence</keyword>
<dbReference type="GeneID" id="48592756"/>
<dbReference type="AlphaFoldDB" id="A0AAI8DHJ8"/>
<protein>
    <submittedName>
        <fullName evidence="4">Prepilin-type cleavage/methylation domain-containing protein</fullName>
    </submittedName>
</protein>
<dbReference type="EMBL" id="CP022046">
    <property type="protein sequence ID" value="ASE34070.1"/>
    <property type="molecule type" value="Genomic_DNA"/>
</dbReference>
<dbReference type="KEGG" id="sscu:CEP64_05620"/>
<organism evidence="4 5">
    <name type="scientific">Mammaliicoccus sciuri</name>
    <name type="common">Staphylococcus sciuri</name>
    <dbReference type="NCBI Taxonomy" id="1296"/>
    <lineage>
        <taxon>Bacteria</taxon>
        <taxon>Bacillati</taxon>
        <taxon>Bacillota</taxon>
        <taxon>Bacilli</taxon>
        <taxon>Bacillales</taxon>
        <taxon>Staphylococcaceae</taxon>
        <taxon>Mammaliicoccus</taxon>
    </lineage>
</organism>
<comment type="subcellular location">
    <subcellularLocation>
        <location evidence="1">Cell surface</location>
    </subcellularLocation>
</comment>
<dbReference type="GO" id="GO:0009986">
    <property type="term" value="C:cell surface"/>
    <property type="evidence" value="ECO:0007669"/>
    <property type="project" value="UniProtKB-SubCell"/>
</dbReference>